<dbReference type="RefSeq" id="WP_068757533.1">
    <property type="nucleotide sequence ID" value="NZ_KQ950183.1"/>
</dbReference>
<evidence type="ECO:0000313" key="2">
    <source>
        <dbReference type="Proteomes" id="UP000074382"/>
    </source>
</evidence>
<keyword evidence="2" id="KW-1185">Reference proteome</keyword>
<protein>
    <submittedName>
        <fullName evidence="1">Uncharacterized protein</fullName>
    </submittedName>
</protein>
<reference evidence="2" key="1">
    <citation type="journal article" date="2017" name="Acta Aliment.">
        <title>Plant polysaccharide degrading enzyme system of Thermpbifida cellulosilytica TB100 revealed by de novo genome project data.</title>
        <authorList>
            <person name="Toth A."/>
            <person name="Baka E."/>
            <person name="Luzics S."/>
            <person name="Bata-Vidacs I."/>
            <person name="Nagy I."/>
            <person name="Balint B."/>
            <person name="Herceg R."/>
            <person name="Olasz F."/>
            <person name="Wilk T."/>
            <person name="Nagy T."/>
            <person name="Kriszt B."/>
            <person name="Nagy I."/>
            <person name="Kukolya J."/>
        </authorList>
    </citation>
    <scope>NUCLEOTIDE SEQUENCE [LARGE SCALE GENOMIC DNA]</scope>
    <source>
        <strain evidence="2">TB100</strain>
    </source>
</reference>
<dbReference type="PATRIC" id="fig|665004.4.peg.3183"/>
<dbReference type="OrthoDB" id="3426402at2"/>
<proteinExistence type="predicted"/>
<accession>A0A147KJR4</accession>
<evidence type="ECO:0000313" key="1">
    <source>
        <dbReference type="EMBL" id="KUP97503.1"/>
    </source>
</evidence>
<organism evidence="1 2">
    <name type="scientific">Thermobifida cellulosilytica TB100</name>
    <dbReference type="NCBI Taxonomy" id="665004"/>
    <lineage>
        <taxon>Bacteria</taxon>
        <taxon>Bacillati</taxon>
        <taxon>Actinomycetota</taxon>
        <taxon>Actinomycetes</taxon>
        <taxon>Streptosporangiales</taxon>
        <taxon>Nocardiopsidaceae</taxon>
        <taxon>Thermobifida</taxon>
    </lineage>
</organism>
<sequence length="173" mass="18482">MSGNPVPAAALVAAVPVLAPVGRTERGRVSSATVPPGRALPDKVVVDFGWRSADAHLDLEITVRCWEAEAPPQERWLRAFCTERDIMQRCTVGAADWAAPAPAPDAAWSTRSLTVDGTARPFTVLTTGHSWVAAAVLDADWVVRLFAPAEPTGLTALRRVTDPDDLRPLLGRG</sequence>
<gene>
    <name evidence="1" type="ORF">AC529_06620</name>
</gene>
<comment type="caution">
    <text evidence="1">The sequence shown here is derived from an EMBL/GenBank/DDBJ whole genome shotgun (WGS) entry which is preliminary data.</text>
</comment>
<dbReference type="AlphaFoldDB" id="A0A147KJR4"/>
<dbReference type="STRING" id="665004.AC529_06620"/>
<dbReference type="Proteomes" id="UP000074382">
    <property type="component" value="Unassembled WGS sequence"/>
</dbReference>
<name>A0A147KJR4_THECS</name>
<dbReference type="EMBL" id="LGEM01000024">
    <property type="protein sequence ID" value="KUP97503.1"/>
    <property type="molecule type" value="Genomic_DNA"/>
</dbReference>